<sequence>MATPRILKNGGYLWLLNRMHSTHHAWPYLSLAEISSTIMSLQVLDEDPRFNLRNIQQMRCQHHYVRSTEYYIIKFTTHQKPRLNPLNIRGKQKATLGCMLQDYVTDCYCNADGCVSELGDHSPLVQISRDSPLAQLDIEAYDQHPEWLSLWITRFYEH</sequence>
<dbReference type="Proteomes" id="UP000054559">
    <property type="component" value="Unassembled WGS sequence"/>
</dbReference>
<name>A0A0J8R6G6_COCIT</name>
<evidence type="ECO:0000313" key="2">
    <source>
        <dbReference type="Proteomes" id="UP000054559"/>
    </source>
</evidence>
<dbReference type="EMBL" id="DS268174">
    <property type="protein sequence ID" value="KMU79328.1"/>
    <property type="molecule type" value="Genomic_DNA"/>
</dbReference>
<proteinExistence type="predicted"/>
<organism evidence="1 2">
    <name type="scientific">Coccidioides immitis RMSCC 3703</name>
    <dbReference type="NCBI Taxonomy" id="454286"/>
    <lineage>
        <taxon>Eukaryota</taxon>
        <taxon>Fungi</taxon>
        <taxon>Dikarya</taxon>
        <taxon>Ascomycota</taxon>
        <taxon>Pezizomycotina</taxon>
        <taxon>Eurotiomycetes</taxon>
        <taxon>Eurotiomycetidae</taxon>
        <taxon>Onygenales</taxon>
        <taxon>Onygenaceae</taxon>
        <taxon>Coccidioides</taxon>
    </lineage>
</organism>
<gene>
    <name evidence="1" type="ORF">CISG_07814</name>
</gene>
<reference evidence="2" key="1">
    <citation type="journal article" date="2010" name="Genome Res.">
        <title>Population genomic sequencing of Coccidioides fungi reveals recent hybridization and transposon control.</title>
        <authorList>
            <person name="Neafsey D.E."/>
            <person name="Barker B.M."/>
            <person name="Sharpton T.J."/>
            <person name="Stajich J.E."/>
            <person name="Park D.J."/>
            <person name="Whiston E."/>
            <person name="Hung C.-Y."/>
            <person name="McMahan C."/>
            <person name="White J."/>
            <person name="Sykes S."/>
            <person name="Heiman D."/>
            <person name="Young S."/>
            <person name="Zeng Q."/>
            <person name="Abouelleil A."/>
            <person name="Aftuck L."/>
            <person name="Bessette D."/>
            <person name="Brown A."/>
            <person name="FitzGerald M."/>
            <person name="Lui A."/>
            <person name="Macdonald J.P."/>
            <person name="Priest M."/>
            <person name="Orbach M.J."/>
            <person name="Galgiani J.N."/>
            <person name="Kirkland T.N."/>
            <person name="Cole G.T."/>
            <person name="Birren B.W."/>
            <person name="Henn M.R."/>
            <person name="Taylor J.W."/>
            <person name="Rounsley S.D."/>
        </authorList>
    </citation>
    <scope>NUCLEOTIDE SEQUENCE [LARGE SCALE GENOMIC DNA]</scope>
    <source>
        <strain evidence="2">RMSCC 3703</strain>
    </source>
</reference>
<dbReference type="AlphaFoldDB" id="A0A0J8R6G6"/>
<evidence type="ECO:0000313" key="1">
    <source>
        <dbReference type="EMBL" id="KMU79328.1"/>
    </source>
</evidence>
<protein>
    <submittedName>
        <fullName evidence="1">Uncharacterized protein</fullName>
    </submittedName>
</protein>
<accession>A0A0J8R6G6</accession>